<dbReference type="InterPro" id="IPR003607">
    <property type="entry name" value="HD/PDEase_dom"/>
</dbReference>
<dbReference type="Proteomes" id="UP001516061">
    <property type="component" value="Unassembled WGS sequence"/>
</dbReference>
<evidence type="ECO:0000256" key="1">
    <source>
        <dbReference type="PROSITE-ProRule" id="PRU00169"/>
    </source>
</evidence>
<dbReference type="RefSeq" id="WP_353621626.1">
    <property type="nucleotide sequence ID" value="NZ_JABSNM010000002.1"/>
</dbReference>
<dbReference type="PROSITE" id="PS51832">
    <property type="entry name" value="HD_GYP"/>
    <property type="match status" value="1"/>
</dbReference>
<protein>
    <submittedName>
        <fullName evidence="4">Two-component system response regulator</fullName>
    </submittedName>
</protein>
<dbReference type="PANTHER" id="PTHR45228">
    <property type="entry name" value="CYCLIC DI-GMP PHOSPHODIESTERASE TM_0186-RELATED"/>
    <property type="match status" value="1"/>
</dbReference>
<accession>A0ABX2FY86</accession>
<feature type="modified residue" description="4-aspartylphosphate" evidence="1">
    <location>
        <position position="62"/>
    </location>
</feature>
<sequence>MTSSPEASPSAMPVLLVVDDTPANLSLMAGLLNRDYQVRLANSGARALELVRRECPDLILLDVMMPEMDGYAVCRQLKADPRTRHVPVVFVTALCQPEDEARGFEAGAVDFIHKPISPPIVRARVRTHLQLKAWHDTLQARGDGLESELRQRLLDVERLRDTTLFVMVSLAEFRDEDTGNHVKRTQEYVRVLAEHIAAHPQARPGRAEPLDAGRIELLAKSAPLHDIGKVAIPDHILLKRGPLSTEEFAVMKGHTIHGWEILHRAAQRLGGEQTFLGYAMQIARHHHERWDGSGYPDGLAGTDIPLAARLMAVADVYDALISRRPYKEPFPHEDAMQRIAAASGTHFDPDIVRALQALEPRFLEIAATWRD</sequence>
<comment type="caution">
    <text evidence="4">The sequence shown here is derived from an EMBL/GenBank/DDBJ whole genome shotgun (WGS) entry which is preliminary data.</text>
</comment>
<evidence type="ECO:0000313" key="5">
    <source>
        <dbReference type="Proteomes" id="UP001516061"/>
    </source>
</evidence>
<dbReference type="InterPro" id="IPR052020">
    <property type="entry name" value="Cyclic_di-GMP/3'3'-cGAMP_PDE"/>
</dbReference>
<dbReference type="Gene3D" id="3.40.50.2300">
    <property type="match status" value="1"/>
</dbReference>
<dbReference type="EMBL" id="JABSNM010000002">
    <property type="protein sequence ID" value="NRT54932.1"/>
    <property type="molecule type" value="Genomic_DNA"/>
</dbReference>
<dbReference type="PANTHER" id="PTHR45228:SF5">
    <property type="entry name" value="CYCLIC DI-GMP PHOSPHODIESTERASE VC_1348-RELATED"/>
    <property type="match status" value="1"/>
</dbReference>
<dbReference type="SUPFAM" id="SSF52172">
    <property type="entry name" value="CheY-like"/>
    <property type="match status" value="1"/>
</dbReference>
<dbReference type="InterPro" id="IPR001789">
    <property type="entry name" value="Sig_transdc_resp-reg_receiver"/>
</dbReference>
<dbReference type="SMART" id="SM00471">
    <property type="entry name" value="HDc"/>
    <property type="match status" value="1"/>
</dbReference>
<keyword evidence="5" id="KW-1185">Reference proteome</keyword>
<dbReference type="CDD" id="cd19920">
    <property type="entry name" value="REC_PA4781-like"/>
    <property type="match status" value="1"/>
</dbReference>
<evidence type="ECO:0000259" key="3">
    <source>
        <dbReference type="PROSITE" id="PS51832"/>
    </source>
</evidence>
<dbReference type="InterPro" id="IPR037522">
    <property type="entry name" value="HD_GYP_dom"/>
</dbReference>
<proteinExistence type="predicted"/>
<dbReference type="InterPro" id="IPR011006">
    <property type="entry name" value="CheY-like_superfamily"/>
</dbReference>
<dbReference type="SMART" id="SM00448">
    <property type="entry name" value="REC"/>
    <property type="match status" value="1"/>
</dbReference>
<dbReference type="Pfam" id="PF00072">
    <property type="entry name" value="Response_reg"/>
    <property type="match status" value="1"/>
</dbReference>
<keyword evidence="1" id="KW-0597">Phosphoprotein</keyword>
<dbReference type="CDD" id="cd00077">
    <property type="entry name" value="HDc"/>
    <property type="match status" value="1"/>
</dbReference>
<feature type="domain" description="HD-GYP" evidence="3">
    <location>
        <begin position="156"/>
        <end position="371"/>
    </location>
</feature>
<dbReference type="PROSITE" id="PS50110">
    <property type="entry name" value="RESPONSE_REGULATORY"/>
    <property type="match status" value="1"/>
</dbReference>
<evidence type="ECO:0000313" key="4">
    <source>
        <dbReference type="EMBL" id="NRT54932.1"/>
    </source>
</evidence>
<feature type="domain" description="Response regulatory" evidence="2">
    <location>
        <begin position="14"/>
        <end position="129"/>
    </location>
</feature>
<organism evidence="4 5">
    <name type="scientific">Sphaerotilus uruguayifluvii</name>
    <dbReference type="NCBI Taxonomy" id="2735897"/>
    <lineage>
        <taxon>Bacteria</taxon>
        <taxon>Pseudomonadati</taxon>
        <taxon>Pseudomonadota</taxon>
        <taxon>Betaproteobacteria</taxon>
        <taxon>Burkholderiales</taxon>
        <taxon>Sphaerotilaceae</taxon>
        <taxon>Sphaerotilus</taxon>
    </lineage>
</organism>
<evidence type="ECO:0000259" key="2">
    <source>
        <dbReference type="PROSITE" id="PS50110"/>
    </source>
</evidence>
<dbReference type="Gene3D" id="1.10.3210.10">
    <property type="entry name" value="Hypothetical protein af1432"/>
    <property type="match status" value="1"/>
</dbReference>
<dbReference type="Pfam" id="PF13487">
    <property type="entry name" value="HD_5"/>
    <property type="match status" value="1"/>
</dbReference>
<reference evidence="4 5" key="1">
    <citation type="submission" date="2020-05" db="EMBL/GenBank/DDBJ databases">
        <title>Genomic Encyclopedia of Type Strains, Phase IV (KMG-V): Genome sequencing to study the core and pangenomes of soil and plant-associated prokaryotes.</title>
        <authorList>
            <person name="Whitman W."/>
        </authorList>
    </citation>
    <scope>NUCLEOTIDE SEQUENCE [LARGE SCALE GENOMIC DNA]</scope>
    <source>
        <strain evidence="4 5">C29</strain>
    </source>
</reference>
<name>A0ABX2FY86_9BURK</name>
<gene>
    <name evidence="4" type="ORF">HNQ01_000642</name>
</gene>
<dbReference type="SUPFAM" id="SSF109604">
    <property type="entry name" value="HD-domain/PDEase-like"/>
    <property type="match status" value="1"/>
</dbReference>